<evidence type="ECO:0000313" key="10">
    <source>
        <dbReference type="Proteomes" id="UP000015103"/>
    </source>
</evidence>
<dbReference type="VEuPathDB" id="VectorBase:RPRC000547"/>
<keyword evidence="3" id="KW-0812">Transmembrane</keyword>
<keyword evidence="10" id="KW-1185">Reference proteome</keyword>
<evidence type="ECO:0000256" key="8">
    <source>
        <dbReference type="ARBA" id="ARBA00023224"/>
    </source>
</evidence>
<dbReference type="GO" id="GO:0007165">
    <property type="term" value="P:signal transduction"/>
    <property type="evidence" value="ECO:0007669"/>
    <property type="project" value="UniProtKB-KW"/>
</dbReference>
<keyword evidence="7" id="KW-0675">Receptor</keyword>
<dbReference type="GO" id="GO:0004984">
    <property type="term" value="F:olfactory receptor activity"/>
    <property type="evidence" value="ECO:0007669"/>
    <property type="project" value="InterPro"/>
</dbReference>
<dbReference type="InParanoid" id="T1H947"/>
<evidence type="ECO:0000256" key="7">
    <source>
        <dbReference type="ARBA" id="ARBA00023170"/>
    </source>
</evidence>
<comment type="subcellular location">
    <subcellularLocation>
        <location evidence="1">Membrane</location>
        <topology evidence="1">Multi-pass membrane protein</topology>
    </subcellularLocation>
</comment>
<organism evidence="9 10">
    <name type="scientific">Rhodnius prolixus</name>
    <name type="common">Triatomid bug</name>
    <dbReference type="NCBI Taxonomy" id="13249"/>
    <lineage>
        <taxon>Eukaryota</taxon>
        <taxon>Metazoa</taxon>
        <taxon>Ecdysozoa</taxon>
        <taxon>Arthropoda</taxon>
        <taxon>Hexapoda</taxon>
        <taxon>Insecta</taxon>
        <taxon>Pterygota</taxon>
        <taxon>Neoptera</taxon>
        <taxon>Paraneoptera</taxon>
        <taxon>Hemiptera</taxon>
        <taxon>Heteroptera</taxon>
        <taxon>Panheteroptera</taxon>
        <taxon>Cimicomorpha</taxon>
        <taxon>Reduviidae</taxon>
        <taxon>Triatominae</taxon>
        <taxon>Rhodnius</taxon>
    </lineage>
</organism>
<dbReference type="GO" id="GO:0016020">
    <property type="term" value="C:membrane"/>
    <property type="evidence" value="ECO:0007669"/>
    <property type="project" value="UniProtKB-SubCell"/>
</dbReference>
<dbReference type="GO" id="GO:0005549">
    <property type="term" value="F:odorant binding"/>
    <property type="evidence" value="ECO:0007669"/>
    <property type="project" value="InterPro"/>
</dbReference>
<dbReference type="InterPro" id="IPR004117">
    <property type="entry name" value="7tm6_olfct_rcpt"/>
</dbReference>
<dbReference type="EMBL" id="ACPB03003198">
    <property type="status" value="NOT_ANNOTATED_CDS"/>
    <property type="molecule type" value="Genomic_DNA"/>
</dbReference>
<dbReference type="AlphaFoldDB" id="T1H947"/>
<dbReference type="Proteomes" id="UP000015103">
    <property type="component" value="Unassembled WGS sequence"/>
</dbReference>
<keyword evidence="4" id="KW-0552">Olfaction</keyword>
<evidence type="ECO:0000256" key="6">
    <source>
        <dbReference type="ARBA" id="ARBA00023136"/>
    </source>
</evidence>
<keyword evidence="2" id="KW-0716">Sensory transduction</keyword>
<proteinExistence type="predicted"/>
<evidence type="ECO:0000313" key="9">
    <source>
        <dbReference type="EnsemblMetazoa" id="RPRC000547-PA"/>
    </source>
</evidence>
<dbReference type="HOGENOM" id="CLU_2783274_0_0_1"/>
<evidence type="ECO:0000256" key="3">
    <source>
        <dbReference type="ARBA" id="ARBA00022692"/>
    </source>
</evidence>
<keyword evidence="6" id="KW-0472">Membrane</keyword>
<evidence type="ECO:0000256" key="1">
    <source>
        <dbReference type="ARBA" id="ARBA00004141"/>
    </source>
</evidence>
<keyword evidence="5" id="KW-1133">Transmembrane helix</keyword>
<keyword evidence="8" id="KW-0807">Transducer</keyword>
<name>T1H947_RHOPR</name>
<evidence type="ECO:0000256" key="2">
    <source>
        <dbReference type="ARBA" id="ARBA00022606"/>
    </source>
</evidence>
<sequence length="69" mass="8131">SEQVHDAMYNTKWYLCNRQVTSMLKVVQCRTKKPMTVMALIWPCDLATFQSVMNSAYSYFNLLVAFREK</sequence>
<reference evidence="9" key="1">
    <citation type="submission" date="2015-05" db="UniProtKB">
        <authorList>
            <consortium name="EnsemblMetazoa"/>
        </authorList>
    </citation>
    <scope>IDENTIFICATION</scope>
</reference>
<evidence type="ECO:0000256" key="4">
    <source>
        <dbReference type="ARBA" id="ARBA00022725"/>
    </source>
</evidence>
<evidence type="ECO:0000256" key="5">
    <source>
        <dbReference type="ARBA" id="ARBA00022989"/>
    </source>
</evidence>
<accession>T1H947</accession>
<protein>
    <submittedName>
        <fullName evidence="9">Uncharacterized protein</fullName>
    </submittedName>
</protein>
<dbReference type="Pfam" id="PF02949">
    <property type="entry name" value="7tm_6"/>
    <property type="match status" value="1"/>
</dbReference>
<dbReference type="EnsemblMetazoa" id="RPRC000547-RA">
    <property type="protein sequence ID" value="RPRC000547-PA"/>
    <property type="gene ID" value="RPRC000547"/>
</dbReference>